<dbReference type="Proteomes" id="UP000285120">
    <property type="component" value="Unassembled WGS sequence"/>
</dbReference>
<dbReference type="InterPro" id="IPR035903">
    <property type="entry name" value="HesB-like_dom_sf"/>
</dbReference>
<organism evidence="3 4">
    <name type="scientific">Sinobaca qinghaiensis</name>
    <dbReference type="NCBI Taxonomy" id="342944"/>
    <lineage>
        <taxon>Bacteria</taxon>
        <taxon>Bacillati</taxon>
        <taxon>Bacillota</taxon>
        <taxon>Bacilli</taxon>
        <taxon>Bacillales</taxon>
        <taxon>Sporolactobacillaceae</taxon>
        <taxon>Sinobaca</taxon>
    </lineage>
</organism>
<protein>
    <submittedName>
        <fullName evidence="3">Uncharacterized protein YneR</fullName>
    </submittedName>
</protein>
<comment type="similarity">
    <text evidence="1">Belongs to the HesB/IscA family.</text>
</comment>
<reference evidence="3 4" key="1">
    <citation type="submission" date="2018-09" db="EMBL/GenBank/DDBJ databases">
        <title>Genomic Encyclopedia of Archaeal and Bacterial Type Strains, Phase II (KMG-II): from individual species to whole genera.</title>
        <authorList>
            <person name="Goeker M."/>
        </authorList>
    </citation>
    <scope>NUCLEOTIDE SEQUENCE [LARGE SCALE GENOMIC DNA]</scope>
    <source>
        <strain evidence="3 4">DSM 17008</strain>
    </source>
</reference>
<feature type="domain" description="Core" evidence="2">
    <location>
        <begin position="1"/>
        <end position="92"/>
    </location>
</feature>
<dbReference type="OrthoDB" id="1645729at2"/>
<evidence type="ECO:0000313" key="4">
    <source>
        <dbReference type="Proteomes" id="UP000285120"/>
    </source>
</evidence>
<dbReference type="InterPro" id="IPR000361">
    <property type="entry name" value="ATAP_core_dom"/>
</dbReference>
<name>A0A419V3H6_9BACL</name>
<evidence type="ECO:0000313" key="3">
    <source>
        <dbReference type="EMBL" id="RKD73069.1"/>
    </source>
</evidence>
<gene>
    <name evidence="3" type="ORF">ATL39_2271</name>
</gene>
<dbReference type="InterPro" id="IPR008326">
    <property type="entry name" value="PdhI-like"/>
</dbReference>
<proteinExistence type="inferred from homology"/>
<dbReference type="SUPFAM" id="SSF89360">
    <property type="entry name" value="HesB-like domain"/>
    <property type="match status" value="1"/>
</dbReference>
<keyword evidence="4" id="KW-1185">Reference proteome</keyword>
<sequence length="97" mass="11412">MNITMTQPAFKWFLEEMNLNKEDTVRFYVRYGGSPQLIAGFSIGIEVSDPSTPAVTMEMDGITFFIEEKDAWYFKDHSLHIKFSRKINEIEFEYVQD</sequence>
<evidence type="ECO:0000259" key="2">
    <source>
        <dbReference type="Pfam" id="PF01521"/>
    </source>
</evidence>
<dbReference type="RefSeq" id="WP_120193452.1">
    <property type="nucleotide sequence ID" value="NZ_RAPK01000009.1"/>
</dbReference>
<comment type="caution">
    <text evidence="3">The sequence shown here is derived from an EMBL/GenBank/DDBJ whole genome shotgun (WGS) entry which is preliminary data.</text>
</comment>
<dbReference type="PIRSF" id="PIRSF034852">
    <property type="entry name" value="UCP034852"/>
    <property type="match status" value="1"/>
</dbReference>
<evidence type="ECO:0000256" key="1">
    <source>
        <dbReference type="ARBA" id="ARBA00006718"/>
    </source>
</evidence>
<dbReference type="AlphaFoldDB" id="A0A419V3H6"/>
<dbReference type="Pfam" id="PF01521">
    <property type="entry name" value="Fe-S_biosyn"/>
    <property type="match status" value="1"/>
</dbReference>
<accession>A0A419V3H6</accession>
<dbReference type="EMBL" id="RAPK01000009">
    <property type="protein sequence ID" value="RKD73069.1"/>
    <property type="molecule type" value="Genomic_DNA"/>
</dbReference>